<evidence type="ECO:0000313" key="1">
    <source>
        <dbReference type="EMBL" id="KAF0906637.1"/>
    </source>
</evidence>
<dbReference type="AlphaFoldDB" id="A0A6G1D2S2"/>
<accession>A0A6G1D2S2</accession>
<sequence>MVHGGLAWRVEMRGLTPSAAAPAIGAVRFSSRLVAAGESVLSSCLARGIANNVVRPPACQLAPRRRHLIPRWWVGTFYMGQIVGCCLSCDLYGSKTMDVIFSGNRNEDSSLS</sequence>
<dbReference type="Proteomes" id="UP000479710">
    <property type="component" value="Unassembled WGS sequence"/>
</dbReference>
<evidence type="ECO:0000313" key="2">
    <source>
        <dbReference type="Proteomes" id="UP000479710"/>
    </source>
</evidence>
<reference evidence="1 2" key="1">
    <citation type="submission" date="2019-11" db="EMBL/GenBank/DDBJ databases">
        <title>Whole genome sequence of Oryza granulata.</title>
        <authorList>
            <person name="Li W."/>
        </authorList>
    </citation>
    <scope>NUCLEOTIDE SEQUENCE [LARGE SCALE GENOMIC DNA]</scope>
    <source>
        <strain evidence="2">cv. Menghai</strain>
        <tissue evidence="1">Leaf</tissue>
    </source>
</reference>
<name>A0A6G1D2S2_9ORYZ</name>
<keyword evidence="2" id="KW-1185">Reference proteome</keyword>
<gene>
    <name evidence="1" type="ORF">E2562_012219</name>
</gene>
<organism evidence="1 2">
    <name type="scientific">Oryza meyeriana var. granulata</name>
    <dbReference type="NCBI Taxonomy" id="110450"/>
    <lineage>
        <taxon>Eukaryota</taxon>
        <taxon>Viridiplantae</taxon>
        <taxon>Streptophyta</taxon>
        <taxon>Embryophyta</taxon>
        <taxon>Tracheophyta</taxon>
        <taxon>Spermatophyta</taxon>
        <taxon>Magnoliopsida</taxon>
        <taxon>Liliopsida</taxon>
        <taxon>Poales</taxon>
        <taxon>Poaceae</taxon>
        <taxon>BOP clade</taxon>
        <taxon>Oryzoideae</taxon>
        <taxon>Oryzeae</taxon>
        <taxon>Oryzinae</taxon>
        <taxon>Oryza</taxon>
        <taxon>Oryza meyeriana</taxon>
    </lineage>
</organism>
<dbReference type="EMBL" id="SPHZ02000007">
    <property type="protein sequence ID" value="KAF0906637.1"/>
    <property type="molecule type" value="Genomic_DNA"/>
</dbReference>
<protein>
    <submittedName>
        <fullName evidence="1">Uncharacterized protein</fullName>
    </submittedName>
</protein>
<comment type="caution">
    <text evidence="1">The sequence shown here is derived from an EMBL/GenBank/DDBJ whole genome shotgun (WGS) entry which is preliminary data.</text>
</comment>
<proteinExistence type="predicted"/>